<keyword evidence="15" id="KW-1185">Reference proteome</keyword>
<evidence type="ECO:0000256" key="5">
    <source>
        <dbReference type="ARBA" id="ARBA00022723"/>
    </source>
</evidence>
<evidence type="ECO:0000256" key="3">
    <source>
        <dbReference type="ARBA" id="ARBA00005962"/>
    </source>
</evidence>
<dbReference type="InterPro" id="IPR013022">
    <property type="entry name" value="Xyl_isomerase-like_TIM-brl"/>
</dbReference>
<organism evidence="14 15">
    <name type="scientific">Ruminiclostridium hungatei</name>
    <name type="common">Clostridium hungatei</name>
    <dbReference type="NCBI Taxonomy" id="48256"/>
    <lineage>
        <taxon>Bacteria</taxon>
        <taxon>Bacillati</taxon>
        <taxon>Bacillota</taxon>
        <taxon>Clostridia</taxon>
        <taxon>Eubacteriales</taxon>
        <taxon>Oscillospiraceae</taxon>
        <taxon>Ruminiclostridium</taxon>
    </lineage>
</organism>
<gene>
    <name evidence="14" type="ORF">CLHUN_09840</name>
</gene>
<comment type="cofactor">
    <cofactor evidence="1">
        <name>Mn(2+)</name>
        <dbReference type="ChEBI" id="CHEBI:29035"/>
    </cofactor>
</comment>
<evidence type="ECO:0000313" key="15">
    <source>
        <dbReference type="Proteomes" id="UP000191554"/>
    </source>
</evidence>
<comment type="catalytic activity">
    <reaction evidence="9">
        <text>D-allulose = keto-D-fructose</text>
        <dbReference type="Rhea" id="RHEA:42360"/>
        <dbReference type="ChEBI" id="CHEBI:27605"/>
        <dbReference type="ChEBI" id="CHEBI:48095"/>
        <dbReference type="EC" id="5.1.3.30"/>
    </reaction>
</comment>
<feature type="domain" description="Xylose isomerase-like TIM barrel" evidence="13">
    <location>
        <begin position="22"/>
        <end position="248"/>
    </location>
</feature>
<comment type="function">
    <text evidence="10">Involved in the biosynthesis of D-psicose. Catalyzes the reversible epimerization of D-fructose at the C3 position to yield D-psicose. The enzyme is highly specific for D-psicose and shows very low activity with D-tagatose.</text>
</comment>
<dbReference type="SMR" id="A0A1V4SPC2"/>
<comment type="subunit">
    <text evidence="4">Homotetramer.</text>
</comment>
<evidence type="ECO:0000259" key="13">
    <source>
        <dbReference type="Pfam" id="PF01261"/>
    </source>
</evidence>
<evidence type="ECO:0000256" key="1">
    <source>
        <dbReference type="ARBA" id="ARBA00001936"/>
    </source>
</evidence>
<dbReference type="Pfam" id="PF01261">
    <property type="entry name" value="AP_endonuc_2"/>
    <property type="match status" value="1"/>
</dbReference>
<name>A0A1V4SPC2_RUMHU</name>
<dbReference type="GO" id="GO:0016857">
    <property type="term" value="F:racemase and epimerase activity, acting on carbohydrates and derivatives"/>
    <property type="evidence" value="ECO:0007669"/>
    <property type="project" value="UniProtKB-ARBA"/>
</dbReference>
<evidence type="ECO:0000256" key="12">
    <source>
        <dbReference type="ARBA" id="ARBA00074544"/>
    </source>
</evidence>
<dbReference type="PANTHER" id="PTHR43489">
    <property type="entry name" value="ISOMERASE"/>
    <property type="match status" value="1"/>
</dbReference>
<keyword evidence="5" id="KW-0479">Metal-binding</keyword>
<dbReference type="PANTHER" id="PTHR43489:SF7">
    <property type="entry name" value="3-DEHYDRO-D-GULOSIDE 4-EPIMERASE-RELATED"/>
    <property type="match status" value="1"/>
</dbReference>
<evidence type="ECO:0000256" key="7">
    <source>
        <dbReference type="ARBA" id="ARBA00023235"/>
    </source>
</evidence>
<keyword evidence="7 14" id="KW-0413">Isomerase</keyword>
<keyword evidence="6" id="KW-0464">Manganese</keyword>
<protein>
    <recommendedName>
        <fullName evidence="12">D-psicose 3-epimerase</fullName>
        <ecNumber evidence="11">5.1.3.30</ecNumber>
    </recommendedName>
</protein>
<dbReference type="InterPro" id="IPR036237">
    <property type="entry name" value="Xyl_isomerase-like_sf"/>
</dbReference>
<dbReference type="AlphaFoldDB" id="A0A1V4SPC2"/>
<evidence type="ECO:0000313" key="14">
    <source>
        <dbReference type="EMBL" id="OPX45097.1"/>
    </source>
</evidence>
<evidence type="ECO:0000256" key="4">
    <source>
        <dbReference type="ARBA" id="ARBA00011881"/>
    </source>
</evidence>
<accession>A0A1V4SPC2</accession>
<dbReference type="InterPro" id="IPR050417">
    <property type="entry name" value="Sugar_Epim/Isomerase"/>
</dbReference>
<dbReference type="FunFam" id="3.20.20.150:FF:000022">
    <property type="entry name" value="D-psicose 3-epimerase"/>
    <property type="match status" value="1"/>
</dbReference>
<evidence type="ECO:0000256" key="6">
    <source>
        <dbReference type="ARBA" id="ARBA00023211"/>
    </source>
</evidence>
<comment type="similarity">
    <text evidence="3">Belongs to the hyi family.</text>
</comment>
<dbReference type="GO" id="GO:0030145">
    <property type="term" value="F:manganese ion binding"/>
    <property type="evidence" value="ECO:0007669"/>
    <property type="project" value="UniProtKB-ARBA"/>
</dbReference>
<dbReference type="OrthoDB" id="9786584at2"/>
<evidence type="ECO:0000256" key="2">
    <source>
        <dbReference type="ARBA" id="ARBA00001941"/>
    </source>
</evidence>
<evidence type="ECO:0000256" key="11">
    <source>
        <dbReference type="ARBA" id="ARBA00066360"/>
    </source>
</evidence>
<keyword evidence="8" id="KW-0170">Cobalt</keyword>
<dbReference type="STRING" id="48256.CLHUN_09840"/>
<evidence type="ECO:0000256" key="10">
    <source>
        <dbReference type="ARBA" id="ARBA00059907"/>
    </source>
</evidence>
<comment type="cofactor">
    <cofactor evidence="2">
        <name>Co(2+)</name>
        <dbReference type="ChEBI" id="CHEBI:48828"/>
    </cofactor>
</comment>
<reference evidence="14 15" key="1">
    <citation type="submission" date="2017-03" db="EMBL/GenBank/DDBJ databases">
        <title>Genome sequence of Clostridium hungatei DSM 14427.</title>
        <authorList>
            <person name="Poehlein A."/>
            <person name="Daniel R."/>
        </authorList>
    </citation>
    <scope>NUCLEOTIDE SEQUENCE [LARGE SCALE GENOMIC DNA]</scope>
    <source>
        <strain evidence="14 15">DSM 14427</strain>
    </source>
</reference>
<comment type="caution">
    <text evidence="14">The sequence shown here is derived from an EMBL/GenBank/DDBJ whole genome shotgun (WGS) entry which is preliminary data.</text>
</comment>
<dbReference type="RefSeq" id="WP_080063439.1">
    <property type="nucleotide sequence ID" value="NZ_MZGX01000005.1"/>
</dbReference>
<dbReference type="GO" id="GO:0050897">
    <property type="term" value="F:cobalt ion binding"/>
    <property type="evidence" value="ECO:0007669"/>
    <property type="project" value="UniProtKB-ARBA"/>
</dbReference>
<dbReference type="Gene3D" id="3.20.20.150">
    <property type="entry name" value="Divalent-metal-dependent TIM barrel enzymes"/>
    <property type="match status" value="1"/>
</dbReference>
<sequence>MKYGIYYAYWEQEWEADYKYYIEKVAKLGFDILEIAASPIPFYSDNQINELRACARGNGITLTVGHGPGAGQNLSSADPEIRKNALAFYTDLLQRLYKLDVPLIGGALYSYWPVDYTKAIDKKGDWERSVEGVREVAKVAEACGVNFCLEVLNRFENYLINTAQEGVDFVKQVGHGNVRVMLDTFHMNIEEDSMGGAIRTAGPYLGHLHTGECNRKVPGRGRVPWNEIGEALADIAYTGSVVMEPFVRMGGTVGSNIKVWRDISNGADEGKLDREAQAALDFSRYMLGNRQTY</sequence>
<evidence type="ECO:0000256" key="9">
    <source>
        <dbReference type="ARBA" id="ARBA00052403"/>
    </source>
</evidence>
<dbReference type="EMBL" id="MZGX01000005">
    <property type="protein sequence ID" value="OPX45097.1"/>
    <property type="molecule type" value="Genomic_DNA"/>
</dbReference>
<dbReference type="EC" id="5.1.3.30" evidence="11"/>
<dbReference type="Proteomes" id="UP000191554">
    <property type="component" value="Unassembled WGS sequence"/>
</dbReference>
<evidence type="ECO:0000256" key="8">
    <source>
        <dbReference type="ARBA" id="ARBA00023285"/>
    </source>
</evidence>
<dbReference type="SUPFAM" id="SSF51658">
    <property type="entry name" value="Xylose isomerase-like"/>
    <property type="match status" value="1"/>
</dbReference>
<proteinExistence type="inferred from homology"/>